<comment type="catalytic activity">
    <reaction evidence="1">
        <text>ATP + protein L-histidine = ADP + protein N-phospho-L-histidine.</text>
        <dbReference type="EC" id="2.7.13.3"/>
    </reaction>
</comment>
<keyword evidence="9" id="KW-1133">Transmembrane helix</keyword>
<dbReference type="EMBL" id="BAABLV010000036">
    <property type="protein sequence ID" value="GAA4904118.1"/>
    <property type="molecule type" value="Genomic_DNA"/>
</dbReference>
<keyword evidence="6" id="KW-0418">Kinase</keyword>
<comment type="caution">
    <text evidence="11">The sequence shown here is derived from an EMBL/GenBank/DDBJ whole genome shotgun (WGS) entry which is preliminary data.</text>
</comment>
<evidence type="ECO:0000256" key="9">
    <source>
        <dbReference type="SAM" id="Phobius"/>
    </source>
</evidence>
<proteinExistence type="predicted"/>
<dbReference type="PANTHER" id="PTHR24421:SF10">
    <property type="entry name" value="NITRATE_NITRITE SENSOR PROTEIN NARQ"/>
    <property type="match status" value="1"/>
</dbReference>
<dbReference type="CDD" id="cd16917">
    <property type="entry name" value="HATPase_UhpB-NarQ-NarX-like"/>
    <property type="match status" value="1"/>
</dbReference>
<evidence type="ECO:0000313" key="11">
    <source>
        <dbReference type="EMBL" id="GAA4904118.1"/>
    </source>
</evidence>
<keyword evidence="7" id="KW-0067">ATP-binding</keyword>
<dbReference type="InterPro" id="IPR011712">
    <property type="entry name" value="Sig_transdc_His_kin_sub3_dim/P"/>
</dbReference>
<sequence length="419" mass="44797">MVEALRGFFGMDEDFVRETPRRPSLSDLVVAVVLGVISMALVLTYDGIADLSGDVDVWPNLGAIAAAVALLAYRRVFPLSVMVLLTGVHFVAAGSAWPLVASMPSMQVVYFLAMYTAMAYARRRDTLALATGAVLLAMMVWLVAADSYQRSINPDEFQPTAWYYVATLLLNAAYFGGALWLGRNAWRQARDADVLAQSQALVKAQAQQLAEQAVLAERLRIARDLHDSVAHHISLIGIQTAAARRAMESRPAAAADALRDVEDMSRSAVAELRSLLGSLRDVSPTTGVGGSMEALRALADEASTDGLVVTFELVGDPAGADDLTTTQGGALVRIAQEALTNVRRHSTADHARVVVRLGDDCTELEVTDDGLPVPRSGGSGLGHVGMRERVAALGGTVDMGPRSSRGYRVHVRLPRKAHA</sequence>
<accession>A0ABP9FLY2</accession>
<evidence type="ECO:0000259" key="10">
    <source>
        <dbReference type="SMART" id="SM00387"/>
    </source>
</evidence>
<dbReference type="PANTHER" id="PTHR24421">
    <property type="entry name" value="NITRATE/NITRITE SENSOR PROTEIN NARX-RELATED"/>
    <property type="match status" value="1"/>
</dbReference>
<evidence type="ECO:0000256" key="5">
    <source>
        <dbReference type="ARBA" id="ARBA00022741"/>
    </source>
</evidence>
<evidence type="ECO:0000256" key="4">
    <source>
        <dbReference type="ARBA" id="ARBA00022679"/>
    </source>
</evidence>
<feature type="transmembrane region" description="Helical" evidence="9">
    <location>
        <begin position="128"/>
        <end position="149"/>
    </location>
</feature>
<keyword evidence="9" id="KW-0812">Transmembrane</keyword>
<keyword evidence="12" id="KW-1185">Reference proteome</keyword>
<evidence type="ECO:0000256" key="6">
    <source>
        <dbReference type="ARBA" id="ARBA00022777"/>
    </source>
</evidence>
<organism evidence="11 12">
    <name type="scientific">Tessaracoccus lubricantis</name>
    <dbReference type="NCBI Taxonomy" id="545543"/>
    <lineage>
        <taxon>Bacteria</taxon>
        <taxon>Bacillati</taxon>
        <taxon>Actinomycetota</taxon>
        <taxon>Actinomycetes</taxon>
        <taxon>Propionibacteriales</taxon>
        <taxon>Propionibacteriaceae</taxon>
        <taxon>Tessaracoccus</taxon>
    </lineage>
</organism>
<keyword evidence="5" id="KW-0547">Nucleotide-binding</keyword>
<gene>
    <name evidence="11" type="ORF">GCM10025789_23930</name>
</gene>
<dbReference type="Gene3D" id="3.30.565.10">
    <property type="entry name" value="Histidine kinase-like ATPase, C-terminal domain"/>
    <property type="match status" value="1"/>
</dbReference>
<dbReference type="InterPro" id="IPR050482">
    <property type="entry name" value="Sensor_HK_TwoCompSys"/>
</dbReference>
<dbReference type="Pfam" id="PF02518">
    <property type="entry name" value="HATPase_c"/>
    <property type="match status" value="1"/>
</dbReference>
<dbReference type="Proteomes" id="UP001501521">
    <property type="component" value="Unassembled WGS sequence"/>
</dbReference>
<evidence type="ECO:0000256" key="1">
    <source>
        <dbReference type="ARBA" id="ARBA00000085"/>
    </source>
</evidence>
<dbReference type="Gene3D" id="1.20.5.1930">
    <property type="match status" value="1"/>
</dbReference>
<keyword evidence="9" id="KW-0472">Membrane</keyword>
<dbReference type="InterPro" id="IPR003594">
    <property type="entry name" value="HATPase_dom"/>
</dbReference>
<feature type="transmembrane region" description="Helical" evidence="9">
    <location>
        <begin position="161"/>
        <end position="181"/>
    </location>
</feature>
<name>A0ABP9FLY2_9ACTN</name>
<evidence type="ECO:0000256" key="2">
    <source>
        <dbReference type="ARBA" id="ARBA00012438"/>
    </source>
</evidence>
<keyword evidence="8" id="KW-0902">Two-component regulatory system</keyword>
<evidence type="ECO:0000256" key="8">
    <source>
        <dbReference type="ARBA" id="ARBA00023012"/>
    </source>
</evidence>
<dbReference type="EC" id="2.7.13.3" evidence="2"/>
<keyword evidence="4" id="KW-0808">Transferase</keyword>
<protein>
    <recommendedName>
        <fullName evidence="2">histidine kinase</fullName>
        <ecNumber evidence="2">2.7.13.3</ecNumber>
    </recommendedName>
</protein>
<feature type="transmembrane region" description="Helical" evidence="9">
    <location>
        <begin position="57"/>
        <end position="73"/>
    </location>
</feature>
<dbReference type="RefSeq" id="WP_345583145.1">
    <property type="nucleotide sequence ID" value="NZ_BAABLV010000036.1"/>
</dbReference>
<dbReference type="SMART" id="SM00387">
    <property type="entry name" value="HATPase_c"/>
    <property type="match status" value="1"/>
</dbReference>
<reference evidence="12" key="1">
    <citation type="journal article" date="2019" name="Int. J. Syst. Evol. Microbiol.">
        <title>The Global Catalogue of Microorganisms (GCM) 10K type strain sequencing project: providing services to taxonomists for standard genome sequencing and annotation.</title>
        <authorList>
            <consortium name="The Broad Institute Genomics Platform"/>
            <consortium name="The Broad Institute Genome Sequencing Center for Infectious Disease"/>
            <person name="Wu L."/>
            <person name="Ma J."/>
        </authorList>
    </citation>
    <scope>NUCLEOTIDE SEQUENCE [LARGE SCALE GENOMIC DNA]</scope>
    <source>
        <strain evidence="12">JCM 19125</strain>
    </source>
</reference>
<dbReference type="InterPro" id="IPR036890">
    <property type="entry name" value="HATPase_C_sf"/>
</dbReference>
<evidence type="ECO:0000313" key="12">
    <source>
        <dbReference type="Proteomes" id="UP001501521"/>
    </source>
</evidence>
<evidence type="ECO:0000256" key="3">
    <source>
        <dbReference type="ARBA" id="ARBA00022553"/>
    </source>
</evidence>
<keyword evidence="3" id="KW-0597">Phosphoprotein</keyword>
<dbReference type="Pfam" id="PF07730">
    <property type="entry name" value="HisKA_3"/>
    <property type="match status" value="1"/>
</dbReference>
<feature type="transmembrane region" description="Helical" evidence="9">
    <location>
        <begin position="25"/>
        <end position="45"/>
    </location>
</feature>
<dbReference type="SUPFAM" id="SSF55874">
    <property type="entry name" value="ATPase domain of HSP90 chaperone/DNA topoisomerase II/histidine kinase"/>
    <property type="match status" value="1"/>
</dbReference>
<feature type="domain" description="Histidine kinase/HSP90-like ATPase" evidence="10">
    <location>
        <begin position="326"/>
        <end position="417"/>
    </location>
</feature>
<evidence type="ECO:0000256" key="7">
    <source>
        <dbReference type="ARBA" id="ARBA00022840"/>
    </source>
</evidence>